<dbReference type="GO" id="GO:0061630">
    <property type="term" value="F:ubiquitin protein ligase activity"/>
    <property type="evidence" value="ECO:0007669"/>
    <property type="project" value="UniProtKB-EC"/>
</dbReference>
<dbReference type="GO" id="GO:0004672">
    <property type="term" value="F:protein kinase activity"/>
    <property type="evidence" value="ECO:0007669"/>
    <property type="project" value="InterPro"/>
</dbReference>
<dbReference type="InterPro" id="IPR000719">
    <property type="entry name" value="Prot_kinase_dom"/>
</dbReference>
<organism evidence="7 8">
    <name type="scientific">Striga asiatica</name>
    <name type="common">Asiatic witchweed</name>
    <name type="synonym">Buchnera asiatica</name>
    <dbReference type="NCBI Taxonomy" id="4170"/>
    <lineage>
        <taxon>Eukaryota</taxon>
        <taxon>Viridiplantae</taxon>
        <taxon>Streptophyta</taxon>
        <taxon>Embryophyta</taxon>
        <taxon>Tracheophyta</taxon>
        <taxon>Spermatophyta</taxon>
        <taxon>Magnoliopsida</taxon>
        <taxon>eudicotyledons</taxon>
        <taxon>Gunneridae</taxon>
        <taxon>Pentapetalae</taxon>
        <taxon>asterids</taxon>
        <taxon>lamiids</taxon>
        <taxon>Lamiales</taxon>
        <taxon>Orobanchaceae</taxon>
        <taxon>Buchnereae</taxon>
        <taxon>Striga</taxon>
    </lineage>
</organism>
<protein>
    <recommendedName>
        <fullName evidence="2">RING-type E3 ubiquitin transferase</fullName>
        <ecNumber evidence="2">2.3.2.27</ecNumber>
    </recommendedName>
</protein>
<gene>
    <name evidence="7" type="ORF">STAS_28355</name>
</gene>
<keyword evidence="8" id="KW-1185">Reference proteome</keyword>
<evidence type="ECO:0000259" key="6">
    <source>
        <dbReference type="PROSITE" id="PS50011"/>
    </source>
</evidence>
<feature type="non-terminal residue" evidence="7">
    <location>
        <position position="1"/>
    </location>
</feature>
<dbReference type="CDD" id="cd01989">
    <property type="entry name" value="USP_STK_Ubox_N"/>
    <property type="match status" value="1"/>
</dbReference>
<dbReference type="SUPFAM" id="SSF56112">
    <property type="entry name" value="Protein kinase-like (PK-like)"/>
    <property type="match status" value="1"/>
</dbReference>
<dbReference type="PANTHER" id="PTHR45647">
    <property type="entry name" value="OS02G0152300 PROTEIN"/>
    <property type="match status" value="1"/>
</dbReference>
<dbReference type="PROSITE" id="PS50011">
    <property type="entry name" value="PROTEIN_KINASE_DOM"/>
    <property type="match status" value="1"/>
</dbReference>
<dbReference type="InterPro" id="IPR017441">
    <property type="entry name" value="Protein_kinase_ATP_BS"/>
</dbReference>
<evidence type="ECO:0000256" key="4">
    <source>
        <dbReference type="PROSITE-ProRule" id="PRU10141"/>
    </source>
</evidence>
<keyword evidence="7" id="KW-0418">Kinase</keyword>
<evidence type="ECO:0000313" key="8">
    <source>
        <dbReference type="Proteomes" id="UP000325081"/>
    </source>
</evidence>
<proteinExistence type="predicted"/>
<name>A0A5A7R0Z1_STRAF</name>
<dbReference type="InterPro" id="IPR001245">
    <property type="entry name" value="Ser-Thr/Tyr_kinase_cat_dom"/>
</dbReference>
<keyword evidence="7" id="KW-0808">Transferase</keyword>
<keyword evidence="4" id="KW-0067">ATP-binding</keyword>
<dbReference type="PROSITE" id="PS00107">
    <property type="entry name" value="PROTEIN_KINASE_ATP"/>
    <property type="match status" value="1"/>
</dbReference>
<dbReference type="Gene3D" id="1.10.510.10">
    <property type="entry name" value="Transferase(Phosphotransferase) domain 1"/>
    <property type="match status" value="1"/>
</dbReference>
<evidence type="ECO:0000256" key="5">
    <source>
        <dbReference type="SAM" id="MobiDB-lite"/>
    </source>
</evidence>
<dbReference type="OrthoDB" id="4062651at2759"/>
<feature type="compositionally biased region" description="Polar residues" evidence="5">
    <location>
        <begin position="306"/>
        <end position="315"/>
    </location>
</feature>
<dbReference type="AlphaFoldDB" id="A0A5A7R0Z1"/>
<evidence type="ECO:0000256" key="2">
    <source>
        <dbReference type="ARBA" id="ARBA00012483"/>
    </source>
</evidence>
<evidence type="ECO:0000256" key="3">
    <source>
        <dbReference type="ARBA" id="ARBA00022786"/>
    </source>
</evidence>
<dbReference type="EMBL" id="BKCP01009404">
    <property type="protein sequence ID" value="GER51016.1"/>
    <property type="molecule type" value="Genomic_DNA"/>
</dbReference>
<dbReference type="GO" id="GO:0005524">
    <property type="term" value="F:ATP binding"/>
    <property type="evidence" value="ECO:0007669"/>
    <property type="project" value="UniProtKB-UniRule"/>
</dbReference>
<feature type="domain" description="Protein kinase" evidence="6">
    <location>
        <begin position="478"/>
        <end position="745"/>
    </location>
</feature>
<dbReference type="InterPro" id="IPR011009">
    <property type="entry name" value="Kinase-like_dom_sf"/>
</dbReference>
<dbReference type="InterPro" id="IPR051348">
    <property type="entry name" value="U-box_ubiquitin_ligases"/>
</dbReference>
<accession>A0A5A7R0Z1</accession>
<dbReference type="Gene3D" id="3.30.200.20">
    <property type="entry name" value="Phosphorylase Kinase, domain 1"/>
    <property type="match status" value="1"/>
</dbReference>
<feature type="binding site" evidence="4">
    <location>
        <position position="505"/>
    </location>
    <ligand>
        <name>ATP</name>
        <dbReference type="ChEBI" id="CHEBI:30616"/>
    </ligand>
</feature>
<keyword evidence="3" id="KW-0833">Ubl conjugation pathway</keyword>
<comment type="caution">
    <text evidence="7">The sequence shown here is derived from an EMBL/GenBank/DDBJ whole genome shotgun (WGS) entry which is preliminary data.</text>
</comment>
<evidence type="ECO:0000256" key="1">
    <source>
        <dbReference type="ARBA" id="ARBA00000900"/>
    </source>
</evidence>
<dbReference type="EC" id="2.3.2.27" evidence="2"/>
<dbReference type="Pfam" id="PF07714">
    <property type="entry name" value="PK_Tyr_Ser-Thr"/>
    <property type="match status" value="1"/>
</dbReference>
<dbReference type="PANTHER" id="PTHR45647:SF22">
    <property type="entry name" value="U-BOX DOMAIN-CONTAINING PROTEIN 32"/>
    <property type="match status" value="1"/>
</dbReference>
<comment type="catalytic activity">
    <reaction evidence="1">
        <text>S-ubiquitinyl-[E2 ubiquitin-conjugating enzyme]-L-cysteine + [acceptor protein]-L-lysine = [E2 ubiquitin-conjugating enzyme]-L-cysteine + N(6)-ubiquitinyl-[acceptor protein]-L-lysine.</text>
        <dbReference type="EC" id="2.3.2.27"/>
    </reaction>
</comment>
<sequence length="778" mass="87142">HKKRKRKKRKIEKPWSSAQLTPLRLPTDLHFLLIPLHQTVLSLSPHAQSRSPLMGSEGVACDLSSPVYVAVGRDVKEGKLLLTWVAANCPGKDICLVYVHQPTSLVSLLNGKLSASKLKNHAVKACQEFEKSKMEKLLQQYLLFLSQIGKQAEKVCIEMKNIEKGIIQLVSQHKIRQLVMGAGSETFNTKKFSEAISSKAMVICQQAPVSCHIWFISKGCLIYSRPVGPGCLFTTNTTTSPSTSSGGVLHNTKENSANVKYSHHPTTLTEELRSPINESTDPMVRHSSGNSSPLSINGERLEHIPSSPSNTSLESEFQDKGICDLRSPLEQSVIDALDALRKAKAAERFCKEEIIRSREIEEQLLKQRQEIEAMKSQHDHILKEIQLIQDHNLALESRLRDSYSSEERKELEDKIVQAVNLLISFKGARDKLQTEYDSAVREVNKYKALQALDNPSRILDTHFFGISFTDIIEATQNFSPSQKIGDGRYGSVFKGVLCHVKVAIKMLPSSASQSDSEFKNETEILSRVRHPNLVTLVGACPESRSLVYEYIDNGSLEDYLSTLPKSSLSWQTRIKIAAETCCALLFLHASHNCDMHGNLKPSKILLDKNFVTKISGFGIYNLISHDENLSSQQHTFLSTNDPEKLAYVDPKYFEDGMLTTESDVYSFGIVILRLLIARRAMAVVRDVKWALESGNLESVLDVSAGDWPVELAMELAGLGLRCCQVDRLDRPNLESEVWAVLEPMRELCCLSQLTCMDSRSQHNKIPSHFLCPIFQILQ</sequence>
<evidence type="ECO:0000313" key="7">
    <source>
        <dbReference type="EMBL" id="GER51016.1"/>
    </source>
</evidence>
<keyword evidence="4" id="KW-0547">Nucleotide-binding</keyword>
<reference evidence="8" key="1">
    <citation type="journal article" date="2019" name="Curr. Biol.">
        <title>Genome Sequence of Striga asiatica Provides Insight into the Evolution of Plant Parasitism.</title>
        <authorList>
            <person name="Yoshida S."/>
            <person name="Kim S."/>
            <person name="Wafula E.K."/>
            <person name="Tanskanen J."/>
            <person name="Kim Y.M."/>
            <person name="Honaas L."/>
            <person name="Yang Z."/>
            <person name="Spallek T."/>
            <person name="Conn C.E."/>
            <person name="Ichihashi Y."/>
            <person name="Cheong K."/>
            <person name="Cui S."/>
            <person name="Der J.P."/>
            <person name="Gundlach H."/>
            <person name="Jiao Y."/>
            <person name="Hori C."/>
            <person name="Ishida J.K."/>
            <person name="Kasahara H."/>
            <person name="Kiba T."/>
            <person name="Kim M.S."/>
            <person name="Koo N."/>
            <person name="Laohavisit A."/>
            <person name="Lee Y.H."/>
            <person name="Lumba S."/>
            <person name="McCourt P."/>
            <person name="Mortimer J.C."/>
            <person name="Mutuku J.M."/>
            <person name="Nomura T."/>
            <person name="Sasaki-Sekimoto Y."/>
            <person name="Seto Y."/>
            <person name="Wang Y."/>
            <person name="Wakatake T."/>
            <person name="Sakakibara H."/>
            <person name="Demura T."/>
            <person name="Yamaguchi S."/>
            <person name="Yoneyama K."/>
            <person name="Manabe R.I."/>
            <person name="Nelson D.C."/>
            <person name="Schulman A.H."/>
            <person name="Timko M.P."/>
            <person name="dePamphilis C.W."/>
            <person name="Choi D."/>
            <person name="Shirasu K."/>
        </authorList>
    </citation>
    <scope>NUCLEOTIDE SEQUENCE [LARGE SCALE GENOMIC DNA]</scope>
    <source>
        <strain evidence="8">cv. UVA1</strain>
    </source>
</reference>
<dbReference type="Proteomes" id="UP000325081">
    <property type="component" value="Unassembled WGS sequence"/>
</dbReference>
<feature type="region of interest" description="Disordered" evidence="5">
    <location>
        <begin position="278"/>
        <end position="315"/>
    </location>
</feature>